<dbReference type="AlphaFoldDB" id="A0A9D4JKK0"/>
<gene>
    <name evidence="2" type="ORF">DPMN_139215</name>
</gene>
<name>A0A9D4JKK0_DREPO</name>
<evidence type="ECO:0000313" key="2">
    <source>
        <dbReference type="EMBL" id="KAH3810817.1"/>
    </source>
</evidence>
<keyword evidence="3" id="KW-1185">Reference proteome</keyword>
<accession>A0A9D4JKK0</accession>
<sequence>MIELYILQNKSRVDGPQAMRLVLLGRKRNYARLCWRQRQSHTGRGSCGSGMKSATGSS</sequence>
<reference evidence="2" key="1">
    <citation type="journal article" date="2019" name="bioRxiv">
        <title>The Genome of the Zebra Mussel, Dreissena polymorpha: A Resource for Invasive Species Research.</title>
        <authorList>
            <person name="McCartney M.A."/>
            <person name="Auch B."/>
            <person name="Kono T."/>
            <person name="Mallez S."/>
            <person name="Zhang Y."/>
            <person name="Obille A."/>
            <person name="Becker A."/>
            <person name="Abrahante J.E."/>
            <person name="Garbe J."/>
            <person name="Badalamenti J.P."/>
            <person name="Herman A."/>
            <person name="Mangelson H."/>
            <person name="Liachko I."/>
            <person name="Sullivan S."/>
            <person name="Sone E.D."/>
            <person name="Koren S."/>
            <person name="Silverstein K.A.T."/>
            <person name="Beckman K.B."/>
            <person name="Gohl D.M."/>
        </authorList>
    </citation>
    <scope>NUCLEOTIDE SEQUENCE</scope>
    <source>
        <strain evidence="2">Duluth1</strain>
        <tissue evidence="2">Whole animal</tissue>
    </source>
</reference>
<organism evidence="2 3">
    <name type="scientific">Dreissena polymorpha</name>
    <name type="common">Zebra mussel</name>
    <name type="synonym">Mytilus polymorpha</name>
    <dbReference type="NCBI Taxonomy" id="45954"/>
    <lineage>
        <taxon>Eukaryota</taxon>
        <taxon>Metazoa</taxon>
        <taxon>Spiralia</taxon>
        <taxon>Lophotrochozoa</taxon>
        <taxon>Mollusca</taxon>
        <taxon>Bivalvia</taxon>
        <taxon>Autobranchia</taxon>
        <taxon>Heteroconchia</taxon>
        <taxon>Euheterodonta</taxon>
        <taxon>Imparidentia</taxon>
        <taxon>Neoheterodontei</taxon>
        <taxon>Myida</taxon>
        <taxon>Dreissenoidea</taxon>
        <taxon>Dreissenidae</taxon>
        <taxon>Dreissena</taxon>
    </lineage>
</organism>
<dbReference type="Proteomes" id="UP000828390">
    <property type="component" value="Unassembled WGS sequence"/>
</dbReference>
<proteinExistence type="predicted"/>
<evidence type="ECO:0000313" key="3">
    <source>
        <dbReference type="Proteomes" id="UP000828390"/>
    </source>
</evidence>
<reference evidence="2" key="2">
    <citation type="submission" date="2020-11" db="EMBL/GenBank/DDBJ databases">
        <authorList>
            <person name="McCartney M.A."/>
            <person name="Auch B."/>
            <person name="Kono T."/>
            <person name="Mallez S."/>
            <person name="Becker A."/>
            <person name="Gohl D.M."/>
            <person name="Silverstein K.A.T."/>
            <person name="Koren S."/>
            <person name="Bechman K.B."/>
            <person name="Herman A."/>
            <person name="Abrahante J.E."/>
            <person name="Garbe J."/>
        </authorList>
    </citation>
    <scope>NUCLEOTIDE SEQUENCE</scope>
    <source>
        <strain evidence="2">Duluth1</strain>
        <tissue evidence="2">Whole animal</tissue>
    </source>
</reference>
<feature type="region of interest" description="Disordered" evidence="1">
    <location>
        <begin position="39"/>
        <end position="58"/>
    </location>
</feature>
<evidence type="ECO:0000256" key="1">
    <source>
        <dbReference type="SAM" id="MobiDB-lite"/>
    </source>
</evidence>
<comment type="caution">
    <text evidence="2">The sequence shown here is derived from an EMBL/GenBank/DDBJ whole genome shotgun (WGS) entry which is preliminary data.</text>
</comment>
<protein>
    <submittedName>
        <fullName evidence="2">Uncharacterized protein</fullName>
    </submittedName>
</protein>
<dbReference type="EMBL" id="JAIWYP010000006">
    <property type="protein sequence ID" value="KAH3810817.1"/>
    <property type="molecule type" value="Genomic_DNA"/>
</dbReference>